<dbReference type="InterPro" id="IPR005019">
    <property type="entry name" value="Adenine_glyco"/>
</dbReference>
<dbReference type="InterPro" id="IPR004597">
    <property type="entry name" value="Tag"/>
</dbReference>
<dbReference type="SUPFAM" id="SSF48150">
    <property type="entry name" value="DNA-glycosylase"/>
    <property type="match status" value="1"/>
</dbReference>
<keyword evidence="3" id="KW-1185">Reference proteome</keyword>
<comment type="caution">
    <text evidence="2">The sequence shown here is derived from an EMBL/GenBank/DDBJ whole genome shotgun (WGS) entry which is preliminary data.</text>
</comment>
<dbReference type="NCBIfam" id="TIGR00624">
    <property type="entry name" value="tag"/>
    <property type="match status" value="1"/>
</dbReference>
<dbReference type="PANTHER" id="PTHR30037">
    <property type="entry name" value="DNA-3-METHYLADENINE GLYCOSYLASE 1"/>
    <property type="match status" value="1"/>
</dbReference>
<organism evidence="2 3">
    <name type="scientific">Cellulomonas fulva</name>
    <dbReference type="NCBI Taxonomy" id="2835530"/>
    <lineage>
        <taxon>Bacteria</taxon>
        <taxon>Bacillati</taxon>
        <taxon>Actinomycetota</taxon>
        <taxon>Actinomycetes</taxon>
        <taxon>Micrococcales</taxon>
        <taxon>Cellulomonadaceae</taxon>
        <taxon>Cellulomonas</taxon>
    </lineage>
</organism>
<dbReference type="InterPro" id="IPR011257">
    <property type="entry name" value="DNA_glycosylase"/>
</dbReference>
<evidence type="ECO:0000313" key="3">
    <source>
        <dbReference type="Proteomes" id="UP000722125"/>
    </source>
</evidence>
<dbReference type="InterPro" id="IPR052891">
    <property type="entry name" value="DNA-3mA_glycosylase"/>
</dbReference>
<evidence type="ECO:0000256" key="1">
    <source>
        <dbReference type="SAM" id="MobiDB-lite"/>
    </source>
</evidence>
<feature type="region of interest" description="Disordered" evidence="1">
    <location>
        <begin position="1"/>
        <end position="22"/>
    </location>
</feature>
<dbReference type="Gene3D" id="1.10.340.30">
    <property type="entry name" value="Hypothetical protein, domain 2"/>
    <property type="match status" value="1"/>
</dbReference>
<dbReference type="Pfam" id="PF03352">
    <property type="entry name" value="Adenine_glyco"/>
    <property type="match status" value="1"/>
</dbReference>
<dbReference type="PANTHER" id="PTHR30037:SF4">
    <property type="entry name" value="DNA-3-METHYLADENINE GLYCOSYLASE I"/>
    <property type="match status" value="1"/>
</dbReference>
<name>A0ABS5TWA9_9CELL</name>
<accession>A0ABS5TWA9</accession>
<reference evidence="2 3" key="1">
    <citation type="submission" date="2021-05" db="EMBL/GenBank/DDBJ databases">
        <title>Description of Cellulomonas sp. DKR-3 sp. nov.</title>
        <authorList>
            <person name="Dahal R.H."/>
            <person name="Chaudhary D.K."/>
        </authorList>
    </citation>
    <scope>NUCLEOTIDE SEQUENCE [LARGE SCALE GENOMIC DNA]</scope>
    <source>
        <strain evidence="2 3">DKR-3</strain>
    </source>
</reference>
<gene>
    <name evidence="2" type="ORF">KIN34_03735</name>
</gene>
<evidence type="ECO:0000313" key="2">
    <source>
        <dbReference type="EMBL" id="MBT0993396.1"/>
    </source>
</evidence>
<proteinExistence type="predicted"/>
<protein>
    <submittedName>
        <fullName evidence="2">DNA-3-methyladenine glycosylase I</fullName>
    </submittedName>
</protein>
<dbReference type="EMBL" id="JAHBOH010000001">
    <property type="protein sequence ID" value="MBT0993396.1"/>
    <property type="molecule type" value="Genomic_DNA"/>
</dbReference>
<dbReference type="RefSeq" id="WP_214346860.1">
    <property type="nucleotide sequence ID" value="NZ_JAHBOH010000001.1"/>
</dbReference>
<dbReference type="Proteomes" id="UP000722125">
    <property type="component" value="Unassembled WGS sequence"/>
</dbReference>
<sequence>MDLGTDDASAPGEPARPVPGRRCFGDGDPLYERYHDDEWGHPVHGEEALFERLALEGFQSGLAWITVLRKREAFRAAFAGFDPAVVATYDERDVERLLQDAGIVRNRQKIEATVANARALLALHASGRSLDALFWSFAPDRTQHTRPQTWSDVPATTPESKALARELKSLGFRFVGPTTAYAAMQACGLVDDHLAGCPVVGATAVLPSGDLEVAISADG</sequence>